<gene>
    <name evidence="1" type="ORF">SPELUC_LOCUS85</name>
</gene>
<proteinExistence type="predicted"/>
<keyword evidence="2" id="KW-1185">Reference proteome</keyword>
<protein>
    <submittedName>
        <fullName evidence="1">8089_t:CDS:1</fullName>
    </submittedName>
</protein>
<accession>A0ACA9JWB8</accession>
<reference evidence="1" key="1">
    <citation type="submission" date="2021-06" db="EMBL/GenBank/DDBJ databases">
        <authorList>
            <person name="Kallberg Y."/>
            <person name="Tangrot J."/>
            <person name="Rosling A."/>
        </authorList>
    </citation>
    <scope>NUCLEOTIDE SEQUENCE</scope>
    <source>
        <strain evidence="1">28 12/20/2015</strain>
    </source>
</reference>
<evidence type="ECO:0000313" key="2">
    <source>
        <dbReference type="Proteomes" id="UP000789366"/>
    </source>
</evidence>
<evidence type="ECO:0000313" key="1">
    <source>
        <dbReference type="EMBL" id="CAG8439795.1"/>
    </source>
</evidence>
<name>A0ACA9JWB8_9GLOM</name>
<dbReference type="Proteomes" id="UP000789366">
    <property type="component" value="Unassembled WGS sequence"/>
</dbReference>
<comment type="caution">
    <text evidence="1">The sequence shown here is derived from an EMBL/GenBank/DDBJ whole genome shotgun (WGS) entry which is preliminary data.</text>
</comment>
<dbReference type="EMBL" id="CAJVPW010000021">
    <property type="protein sequence ID" value="CAG8439795.1"/>
    <property type="molecule type" value="Genomic_DNA"/>
</dbReference>
<sequence>MSLSLMMKGEIQFVNISPERIHKSFSDNSSDNKLLKDPPYPLALEINELILPPENSRKAIRFKKNPYSKPPRPQNAWIIFRRNYTALSKLKGVKMTNADISRSAAEEWRQQPKEVIQFFEILEIHAKEMHGEIYPGFKFRPERNKVSKSKKTTRDKPEIIEFKITKSHNEVASEEVSVNVNCADNFSNNNNFQFSDNTNFLFNEFNFFTEFSNFDLEMSFFQEIYNQQPFDQQISGQEDINFSDYLVDLDSPTS</sequence>
<organism evidence="1 2">
    <name type="scientific">Cetraspora pellucida</name>
    <dbReference type="NCBI Taxonomy" id="1433469"/>
    <lineage>
        <taxon>Eukaryota</taxon>
        <taxon>Fungi</taxon>
        <taxon>Fungi incertae sedis</taxon>
        <taxon>Mucoromycota</taxon>
        <taxon>Glomeromycotina</taxon>
        <taxon>Glomeromycetes</taxon>
        <taxon>Diversisporales</taxon>
        <taxon>Gigasporaceae</taxon>
        <taxon>Cetraspora</taxon>
    </lineage>
</organism>